<evidence type="ECO:0000256" key="2">
    <source>
        <dbReference type="ARBA" id="ARBA00022801"/>
    </source>
</evidence>
<organism evidence="6 7">
    <name type="scientific">Reichenbachiella ulvae</name>
    <dbReference type="NCBI Taxonomy" id="2980104"/>
    <lineage>
        <taxon>Bacteria</taxon>
        <taxon>Pseudomonadati</taxon>
        <taxon>Bacteroidota</taxon>
        <taxon>Cytophagia</taxon>
        <taxon>Cytophagales</taxon>
        <taxon>Reichenbachiellaceae</taxon>
        <taxon>Reichenbachiella</taxon>
    </lineage>
</organism>
<dbReference type="EMBL" id="JAOYOD010000001">
    <property type="protein sequence ID" value="MCV9386666.1"/>
    <property type="molecule type" value="Genomic_DNA"/>
</dbReference>
<reference evidence="6 7" key="1">
    <citation type="submission" date="2022-10" db="EMBL/GenBank/DDBJ databases">
        <title>Comparative genomics and taxonomic characterization of three novel marine species of genus Reichenbachiella exhibiting antioxidant and polysaccharide degradation activities.</title>
        <authorList>
            <person name="Muhammad N."/>
            <person name="Lee Y.-J."/>
            <person name="Ko J."/>
            <person name="Kim S.-G."/>
        </authorList>
    </citation>
    <scope>NUCLEOTIDE SEQUENCE [LARGE SCALE GENOMIC DNA]</scope>
    <source>
        <strain evidence="6 7">ABR2-5</strain>
    </source>
</reference>
<dbReference type="Proteomes" id="UP001300692">
    <property type="component" value="Unassembled WGS sequence"/>
</dbReference>
<dbReference type="PANTHER" id="PTHR36447">
    <property type="entry name" value="BETA-GALACTOSIDASE GANA"/>
    <property type="match status" value="1"/>
</dbReference>
<name>A0ABT3CSI1_9BACT</name>
<dbReference type="InterPro" id="IPR013529">
    <property type="entry name" value="Glyco_hydro_42_N"/>
</dbReference>
<comment type="caution">
    <text evidence="6">The sequence shown here is derived from an EMBL/GenBank/DDBJ whole genome shotgun (WGS) entry which is preliminary data.</text>
</comment>
<protein>
    <submittedName>
        <fullName evidence="6">Beta-galactosidase</fullName>
        <ecNumber evidence="6">3.2.1.23</ecNumber>
    </submittedName>
</protein>
<dbReference type="PANTHER" id="PTHR36447:SF2">
    <property type="entry name" value="BETA-GALACTOSIDASE YESZ"/>
    <property type="match status" value="1"/>
</dbReference>
<evidence type="ECO:0000259" key="5">
    <source>
        <dbReference type="Pfam" id="PF02449"/>
    </source>
</evidence>
<accession>A0ABT3CSI1</accession>
<dbReference type="Pfam" id="PF02449">
    <property type="entry name" value="Glyco_hydro_42"/>
    <property type="match status" value="1"/>
</dbReference>
<dbReference type="Gene3D" id="3.20.20.80">
    <property type="entry name" value="Glycosidases"/>
    <property type="match status" value="1"/>
</dbReference>
<dbReference type="EC" id="3.2.1.23" evidence="6"/>
<keyword evidence="1" id="KW-0479">Metal-binding</keyword>
<keyword evidence="4 6" id="KW-0326">Glycosidase</keyword>
<dbReference type="InterPro" id="IPR003476">
    <property type="entry name" value="Glyco_hydro_42"/>
</dbReference>
<keyword evidence="3" id="KW-0862">Zinc</keyword>
<dbReference type="PROSITE" id="PS51257">
    <property type="entry name" value="PROKAR_LIPOPROTEIN"/>
    <property type="match status" value="1"/>
</dbReference>
<dbReference type="RefSeq" id="WP_264137482.1">
    <property type="nucleotide sequence ID" value="NZ_JAOYOD010000001.1"/>
</dbReference>
<dbReference type="SUPFAM" id="SSF51445">
    <property type="entry name" value="(Trans)glycosidases"/>
    <property type="match status" value="1"/>
</dbReference>
<feature type="domain" description="Glycoside hydrolase family 42 N-terminal" evidence="5">
    <location>
        <begin position="296"/>
        <end position="424"/>
    </location>
</feature>
<keyword evidence="2 6" id="KW-0378">Hydrolase</keyword>
<keyword evidence="7" id="KW-1185">Reference proteome</keyword>
<proteinExistence type="predicted"/>
<dbReference type="GO" id="GO:0004565">
    <property type="term" value="F:beta-galactosidase activity"/>
    <property type="evidence" value="ECO:0007669"/>
    <property type="project" value="UniProtKB-EC"/>
</dbReference>
<evidence type="ECO:0000256" key="3">
    <source>
        <dbReference type="ARBA" id="ARBA00022833"/>
    </source>
</evidence>
<evidence type="ECO:0000256" key="1">
    <source>
        <dbReference type="ARBA" id="ARBA00022723"/>
    </source>
</evidence>
<gene>
    <name evidence="6" type="ORF">N7U62_08330</name>
</gene>
<sequence length="820" mass="93732">MKRYILSFLTMFMLSVISSCQRSEHNEFEQRLSVLNEKINEVSIVLSENGGGANSDEVINRNVAGYFADYIRWELDHPELTKDALARNDLWPGQEKLSPEERNQRYDQHIDRQLTDALKLVDKALQMTNQQPVGRAMNEPISWNEMVFEDGYFRVEDRVVFPGGFNIVDRQLVNRDLYPEWTDSDEAESKDFLTEMRDMGLGVVGLSISIPQLITKDKTIDQAVVDDKIAELKKFEALGVRVDMRLKWGGNEELLEELWPGITKHASNGVDLDIDHPGTFELISIVMSQFIPQIIDEPAILSWDMANEPFFDMKGWTDHGMKHFHEWLEGRHQTIEALNHSWNTDYVSFSEIPKPKDNPTQPEYNPGQRTAPPKIIPALDYSPGQWYDLITFHNYRVARFFGIVATEIRHQSPEAIIHMKAQDNNSLGPKPFAVADGIDREMLTSAINLHGVDTRPLPETEPRMAVIMDSNAPRAVLNYDESLYSFHWLGQSFLYDYLTSLEPNRPIVDMEYHAFSINPIRVPDIGYGHASASLWLAHLHGMVANMVWYWHQRYGPNPFPSEELKSWFYGSISTQPIVAAEYFQTMNRLNRFSNEIASLAKPSARPIRLLVSKPSYIQNQKHIESLHRTYEASCFHGVPLGFVTEKILANNGLPPDTEYLLIADIQFLTPESIEILRTAKRNGVQLIQIGQQGIVDDDFGFPVDKEAISFLEDIPKYDYATAPDLDKQLGEIFQPLIDELLVKVKILNKQNAFGVMHRVTMVDGRLVLLIVNLRSTPVNIQLFNNQGDVLDGFDMLNQKPVNGEKISMDIKEVCLIEIKN</sequence>
<evidence type="ECO:0000313" key="6">
    <source>
        <dbReference type="EMBL" id="MCV9386666.1"/>
    </source>
</evidence>
<evidence type="ECO:0000313" key="7">
    <source>
        <dbReference type="Proteomes" id="UP001300692"/>
    </source>
</evidence>
<evidence type="ECO:0000256" key="4">
    <source>
        <dbReference type="ARBA" id="ARBA00023295"/>
    </source>
</evidence>
<dbReference type="InterPro" id="IPR017853">
    <property type="entry name" value="GH"/>
</dbReference>